<dbReference type="InterPro" id="IPR013083">
    <property type="entry name" value="Znf_RING/FYVE/PHD"/>
</dbReference>
<evidence type="ECO:0000256" key="1">
    <source>
        <dbReference type="ARBA" id="ARBA00000900"/>
    </source>
</evidence>
<name>A0A921QLH3_SORBI</name>
<evidence type="ECO:0000256" key="8">
    <source>
        <dbReference type="PROSITE-ProRule" id="PRU00175"/>
    </source>
</evidence>
<dbReference type="Gramene" id="KXG24795">
    <property type="protein sequence ID" value="KXG24795"/>
    <property type="gene ID" value="SORBI_3007G086900"/>
</dbReference>
<evidence type="ECO:0000256" key="6">
    <source>
        <dbReference type="ARBA" id="ARBA00022786"/>
    </source>
</evidence>
<dbReference type="FunFam" id="3.30.40.10:FF:000589">
    <property type="entry name" value="RING/U-box superfamily protein"/>
    <property type="match status" value="1"/>
</dbReference>
<proteinExistence type="predicted"/>
<feature type="region of interest" description="Disordered" evidence="9">
    <location>
        <begin position="125"/>
        <end position="166"/>
    </location>
</feature>
<dbReference type="SMART" id="SM00184">
    <property type="entry name" value="RING"/>
    <property type="match status" value="1"/>
</dbReference>
<dbReference type="Pfam" id="PF13639">
    <property type="entry name" value="zf-RING_2"/>
    <property type="match status" value="1"/>
</dbReference>
<comment type="catalytic activity">
    <reaction evidence="1">
        <text>S-ubiquitinyl-[E2 ubiquitin-conjugating enzyme]-L-cysteine + [acceptor protein]-L-lysine = [E2 ubiquitin-conjugating enzyme]-L-cysteine + N(6)-ubiquitinyl-[acceptor protein]-L-lysine.</text>
        <dbReference type="EC" id="2.3.2.27"/>
    </reaction>
</comment>
<dbReference type="PANTHER" id="PTHR22937:SF161">
    <property type="entry name" value="RING-TYPE E3 UBIQUITIN TRANSFERASE"/>
    <property type="match status" value="1"/>
</dbReference>
<feature type="compositionally biased region" description="Basic and acidic residues" evidence="9">
    <location>
        <begin position="101"/>
        <end position="112"/>
    </location>
</feature>
<dbReference type="Gramene" id="OQU80146">
    <property type="protein sequence ID" value="OQU80146"/>
    <property type="gene ID" value="SORBI_3007G086900"/>
</dbReference>
<dbReference type="InterPro" id="IPR045191">
    <property type="entry name" value="MBR1/2-like"/>
</dbReference>
<accession>A0A921QLH3</accession>
<organism evidence="11 12">
    <name type="scientific">Sorghum bicolor</name>
    <name type="common">Sorghum</name>
    <name type="synonym">Sorghum vulgare</name>
    <dbReference type="NCBI Taxonomy" id="4558"/>
    <lineage>
        <taxon>Eukaryota</taxon>
        <taxon>Viridiplantae</taxon>
        <taxon>Streptophyta</taxon>
        <taxon>Embryophyta</taxon>
        <taxon>Tracheophyta</taxon>
        <taxon>Spermatophyta</taxon>
        <taxon>Magnoliopsida</taxon>
        <taxon>Liliopsida</taxon>
        <taxon>Poales</taxon>
        <taxon>Poaceae</taxon>
        <taxon>PACMAD clade</taxon>
        <taxon>Panicoideae</taxon>
        <taxon>Andropogonodae</taxon>
        <taxon>Andropogoneae</taxon>
        <taxon>Sorghinae</taxon>
        <taxon>Sorghum</taxon>
    </lineage>
</organism>
<dbReference type="Gramene" id="OQU80147">
    <property type="protein sequence ID" value="OQU80147"/>
    <property type="gene ID" value="SORBI_3007G086900"/>
</dbReference>
<dbReference type="PROSITE" id="PS50089">
    <property type="entry name" value="ZF_RING_2"/>
    <property type="match status" value="1"/>
</dbReference>
<sequence>MDETMGRRTVSGLLVTKGGSILVFREESPRHKATTCCTRLGCSSKLFPNKDRKTRRASMETSAHQRSQVLRKSNRMSPQGSISYDRSTSRNTASTFGETDNIPRRKENPGCDLLARLKERVNASRKRSLGGLGSPNISSTNTSSSSRSFSRSICQPASRMRKDGGRVAEAMRMHKARENSGSSREDVLTRNSIQDPSDRFLSQSLLRRRSRLQQGPVSSFEDTLDYSSEYWHFDMDDSEEVEDYYVFNDQHRGMRMDIDDMSYEDLLALGERIGTVSTGLSDDALSKCLKRSLYVPTTSSSHEDGDIKCIICQEEYSSDVEVAKMACKHYYHTTCIQQWLQQKNWCPICKCVASVISS</sequence>
<keyword evidence="6" id="KW-0833">Ubl conjugation pathway</keyword>
<evidence type="ECO:0000313" key="12">
    <source>
        <dbReference type="Proteomes" id="UP000807115"/>
    </source>
</evidence>
<dbReference type="Gene3D" id="3.30.40.10">
    <property type="entry name" value="Zinc/RING finger domain, C3HC4 (zinc finger)"/>
    <property type="match status" value="1"/>
</dbReference>
<feature type="compositionally biased region" description="Polar residues" evidence="9">
    <location>
        <begin position="59"/>
        <end position="98"/>
    </location>
</feature>
<dbReference type="AlphaFoldDB" id="A0A921QLH3"/>
<dbReference type="OMA" id="DSPRHKA"/>
<dbReference type="Gramene" id="EES13583">
    <property type="protein sequence ID" value="EES13583"/>
    <property type="gene ID" value="SORBI_3007G086900"/>
</dbReference>
<keyword evidence="3" id="KW-0808">Transferase</keyword>
<evidence type="ECO:0000256" key="2">
    <source>
        <dbReference type="ARBA" id="ARBA00012483"/>
    </source>
</evidence>
<keyword evidence="5 8" id="KW-0863">Zinc-finger</keyword>
<feature type="region of interest" description="Disordered" evidence="9">
    <location>
        <begin position="48"/>
        <end position="112"/>
    </location>
</feature>
<protein>
    <recommendedName>
        <fullName evidence="2">RING-type E3 ubiquitin transferase</fullName>
        <ecNumber evidence="2">2.3.2.27</ecNumber>
    </recommendedName>
</protein>
<evidence type="ECO:0000256" key="7">
    <source>
        <dbReference type="ARBA" id="ARBA00022833"/>
    </source>
</evidence>
<dbReference type="OrthoDB" id="8062037at2759"/>
<feature type="region of interest" description="Disordered" evidence="9">
    <location>
        <begin position="175"/>
        <end position="194"/>
    </location>
</feature>
<dbReference type="GO" id="GO:0061630">
    <property type="term" value="F:ubiquitin protein ligase activity"/>
    <property type="evidence" value="ECO:0007669"/>
    <property type="project" value="UniProtKB-EC"/>
</dbReference>
<keyword evidence="7" id="KW-0862">Zinc</keyword>
<keyword evidence="4" id="KW-0479">Metal-binding</keyword>
<evidence type="ECO:0000259" key="10">
    <source>
        <dbReference type="PROSITE" id="PS50089"/>
    </source>
</evidence>
<dbReference type="Proteomes" id="UP000807115">
    <property type="component" value="Chromosome 7"/>
</dbReference>
<reference evidence="11" key="2">
    <citation type="submission" date="2020-10" db="EMBL/GenBank/DDBJ databases">
        <authorList>
            <person name="Cooper E.A."/>
            <person name="Brenton Z.W."/>
            <person name="Flinn B.S."/>
            <person name="Jenkins J."/>
            <person name="Shu S."/>
            <person name="Flowers D."/>
            <person name="Luo F."/>
            <person name="Wang Y."/>
            <person name="Xia P."/>
            <person name="Barry K."/>
            <person name="Daum C."/>
            <person name="Lipzen A."/>
            <person name="Yoshinaga Y."/>
            <person name="Schmutz J."/>
            <person name="Saski C."/>
            <person name="Vermerris W."/>
            <person name="Kresovich S."/>
        </authorList>
    </citation>
    <scope>NUCLEOTIDE SEQUENCE</scope>
</reference>
<dbReference type="KEGG" id="sbi:8073233"/>
<dbReference type="InterPro" id="IPR001841">
    <property type="entry name" value="Znf_RING"/>
</dbReference>
<evidence type="ECO:0000313" key="11">
    <source>
        <dbReference type="EMBL" id="KAG0523055.1"/>
    </source>
</evidence>
<feature type="domain" description="RING-type" evidence="10">
    <location>
        <begin position="309"/>
        <end position="350"/>
    </location>
</feature>
<evidence type="ECO:0000256" key="4">
    <source>
        <dbReference type="ARBA" id="ARBA00022723"/>
    </source>
</evidence>
<dbReference type="PANTHER" id="PTHR22937">
    <property type="entry name" value="E3 UBIQUITIN-PROTEIN LIGASE RNF165"/>
    <property type="match status" value="1"/>
</dbReference>
<dbReference type="GO" id="GO:0008270">
    <property type="term" value="F:zinc ion binding"/>
    <property type="evidence" value="ECO:0007669"/>
    <property type="project" value="UniProtKB-KW"/>
</dbReference>
<feature type="compositionally biased region" description="Low complexity" evidence="9">
    <location>
        <begin position="134"/>
        <end position="153"/>
    </location>
</feature>
<evidence type="ECO:0000256" key="9">
    <source>
        <dbReference type="SAM" id="MobiDB-lite"/>
    </source>
</evidence>
<evidence type="ECO:0000256" key="3">
    <source>
        <dbReference type="ARBA" id="ARBA00022679"/>
    </source>
</evidence>
<evidence type="ECO:0000256" key="5">
    <source>
        <dbReference type="ARBA" id="ARBA00022771"/>
    </source>
</evidence>
<gene>
    <name evidence="11" type="ORF">BDA96_07G091000</name>
</gene>
<comment type="caution">
    <text evidence="11">The sequence shown here is derived from an EMBL/GenBank/DDBJ whole genome shotgun (WGS) entry which is preliminary data.</text>
</comment>
<dbReference type="EC" id="2.3.2.27" evidence="2"/>
<feature type="compositionally biased region" description="Basic and acidic residues" evidence="9">
    <location>
        <begin position="175"/>
        <end position="188"/>
    </location>
</feature>
<dbReference type="SUPFAM" id="SSF57850">
    <property type="entry name" value="RING/U-box"/>
    <property type="match status" value="1"/>
</dbReference>
<dbReference type="EMBL" id="CM027686">
    <property type="protein sequence ID" value="KAG0523055.1"/>
    <property type="molecule type" value="Genomic_DNA"/>
</dbReference>
<reference evidence="11" key="1">
    <citation type="journal article" date="2019" name="BMC Genomics">
        <title>A new reference genome for Sorghum bicolor reveals high levels of sequence similarity between sweet and grain genotypes: implications for the genetics of sugar metabolism.</title>
        <authorList>
            <person name="Cooper E.A."/>
            <person name="Brenton Z.W."/>
            <person name="Flinn B.S."/>
            <person name="Jenkins J."/>
            <person name="Shu S."/>
            <person name="Flowers D."/>
            <person name="Luo F."/>
            <person name="Wang Y."/>
            <person name="Xia P."/>
            <person name="Barry K."/>
            <person name="Daum C."/>
            <person name="Lipzen A."/>
            <person name="Yoshinaga Y."/>
            <person name="Schmutz J."/>
            <person name="Saski C."/>
            <person name="Vermerris W."/>
            <person name="Kresovich S."/>
        </authorList>
    </citation>
    <scope>NUCLEOTIDE SEQUENCE</scope>
</reference>
<dbReference type="EMBL" id="CM027686">
    <property type="protein sequence ID" value="KAG0523056.1"/>
    <property type="molecule type" value="Genomic_DNA"/>
</dbReference>